<protein>
    <recommendedName>
        <fullName evidence="1">F-box domain-containing protein</fullName>
    </recommendedName>
</protein>
<proteinExistence type="predicted"/>
<organism evidence="2 3">
    <name type="scientific">Thlaspi arvense</name>
    <name type="common">Field penny-cress</name>
    <dbReference type="NCBI Taxonomy" id="13288"/>
    <lineage>
        <taxon>Eukaryota</taxon>
        <taxon>Viridiplantae</taxon>
        <taxon>Streptophyta</taxon>
        <taxon>Embryophyta</taxon>
        <taxon>Tracheophyta</taxon>
        <taxon>Spermatophyta</taxon>
        <taxon>Magnoliopsida</taxon>
        <taxon>eudicotyledons</taxon>
        <taxon>Gunneridae</taxon>
        <taxon>Pentapetalae</taxon>
        <taxon>rosids</taxon>
        <taxon>malvids</taxon>
        <taxon>Brassicales</taxon>
        <taxon>Brassicaceae</taxon>
        <taxon>Thlaspideae</taxon>
        <taxon>Thlaspi</taxon>
    </lineage>
</organism>
<evidence type="ECO:0000313" key="3">
    <source>
        <dbReference type="Proteomes" id="UP000836841"/>
    </source>
</evidence>
<gene>
    <name evidence="2" type="ORF">TAV2_LOCUS26344</name>
</gene>
<dbReference type="CDD" id="cd09917">
    <property type="entry name" value="F-box_SF"/>
    <property type="match status" value="1"/>
</dbReference>
<feature type="domain" description="F-box" evidence="1">
    <location>
        <begin position="28"/>
        <end position="55"/>
    </location>
</feature>
<keyword evidence="3" id="KW-1185">Reference proteome</keyword>
<evidence type="ECO:0000313" key="2">
    <source>
        <dbReference type="EMBL" id="CAH2080641.1"/>
    </source>
</evidence>
<dbReference type="Gene3D" id="1.20.1280.50">
    <property type="match status" value="1"/>
</dbReference>
<dbReference type="Proteomes" id="UP000836841">
    <property type="component" value="Unassembled WGS sequence"/>
</dbReference>
<dbReference type="InterPro" id="IPR036047">
    <property type="entry name" value="F-box-like_dom_sf"/>
</dbReference>
<dbReference type="SUPFAM" id="SSF81383">
    <property type="entry name" value="F-box domain"/>
    <property type="match status" value="1"/>
</dbReference>
<comment type="caution">
    <text evidence="2">The sequence shown here is derived from an EMBL/GenBank/DDBJ whole genome shotgun (WGS) entry which is preliminary data.</text>
</comment>
<accession>A0AAU9T899</accession>
<evidence type="ECO:0000259" key="1">
    <source>
        <dbReference type="Pfam" id="PF12937"/>
    </source>
</evidence>
<reference evidence="2 3" key="1">
    <citation type="submission" date="2022-03" db="EMBL/GenBank/DDBJ databases">
        <authorList>
            <person name="Nunn A."/>
            <person name="Chopra R."/>
            <person name="Nunn A."/>
            <person name="Contreras Garrido A."/>
        </authorList>
    </citation>
    <scope>NUCLEOTIDE SEQUENCE [LARGE SCALE GENOMIC DNA]</scope>
</reference>
<sequence>METNSRGGLSLSKRTNSGHQTTIYALGHDILCLIFSFLDLLDLGRCSGVCKYWYSSFAVPN</sequence>
<dbReference type="Pfam" id="PF12937">
    <property type="entry name" value="F-box-like"/>
    <property type="match status" value="1"/>
</dbReference>
<dbReference type="InterPro" id="IPR001810">
    <property type="entry name" value="F-box_dom"/>
</dbReference>
<dbReference type="AlphaFoldDB" id="A0AAU9T899"/>
<name>A0AAU9T899_THLAR</name>
<dbReference type="EMBL" id="CAJVSB020000940">
    <property type="protein sequence ID" value="CAH2080641.1"/>
    <property type="molecule type" value="Genomic_DNA"/>
</dbReference>